<sequence>MTQIRPATPADRDALLAIWLRSVRATHAFLTEADITALIPAVRDGALVMLETWVLADEDGQSLGFMGLDGAKLEALFIDPGHAGQGGGTAMVNHARVLKGPLTVDVNEQNPNALGFYLAKGFVVTGRSETDGDGRPFPLIHLAMNA</sequence>
<accession>A0A4Y5Z3H6</accession>
<dbReference type="NCBIfam" id="NF007807">
    <property type="entry name" value="PRK10514.1"/>
    <property type="match status" value="1"/>
</dbReference>
<dbReference type="CDD" id="cd04301">
    <property type="entry name" value="NAT_SF"/>
    <property type="match status" value="1"/>
</dbReference>
<feature type="domain" description="N-acetyltransferase" evidence="3">
    <location>
        <begin position="2"/>
        <end position="146"/>
    </location>
</feature>
<reference evidence="4 5" key="1">
    <citation type="submission" date="2019-06" db="EMBL/GenBank/DDBJ databases">
        <title>A complete genome sequence for Luteibacter pinisoli MAH-14.</title>
        <authorList>
            <person name="Baltrus D.A."/>
        </authorList>
    </citation>
    <scope>NUCLEOTIDE SEQUENCE [LARGE SCALE GENOMIC DNA]</scope>
    <source>
        <strain evidence="4 5">MAH-14</strain>
    </source>
</reference>
<dbReference type="PROSITE" id="PS51186">
    <property type="entry name" value="GNAT"/>
    <property type="match status" value="1"/>
</dbReference>
<evidence type="ECO:0000256" key="1">
    <source>
        <dbReference type="ARBA" id="ARBA00022679"/>
    </source>
</evidence>
<name>A0A4Y5Z3H6_9GAMM</name>
<organism evidence="4 5">
    <name type="scientific">Luteibacter pinisoli</name>
    <dbReference type="NCBI Taxonomy" id="2589080"/>
    <lineage>
        <taxon>Bacteria</taxon>
        <taxon>Pseudomonadati</taxon>
        <taxon>Pseudomonadota</taxon>
        <taxon>Gammaproteobacteria</taxon>
        <taxon>Lysobacterales</taxon>
        <taxon>Rhodanobacteraceae</taxon>
        <taxon>Luteibacter</taxon>
    </lineage>
</organism>
<evidence type="ECO:0000313" key="5">
    <source>
        <dbReference type="Proteomes" id="UP000316093"/>
    </source>
</evidence>
<protein>
    <submittedName>
        <fullName evidence="4">Acetyltransferase</fullName>
    </submittedName>
</protein>
<dbReference type="Proteomes" id="UP000316093">
    <property type="component" value="Chromosome"/>
</dbReference>
<dbReference type="GO" id="GO:0016747">
    <property type="term" value="F:acyltransferase activity, transferring groups other than amino-acyl groups"/>
    <property type="evidence" value="ECO:0007669"/>
    <property type="project" value="InterPro"/>
</dbReference>
<dbReference type="Gene3D" id="3.40.630.30">
    <property type="match status" value="1"/>
</dbReference>
<dbReference type="RefSeq" id="WP_139982064.1">
    <property type="nucleotide sequence ID" value="NZ_CP041046.1"/>
</dbReference>
<keyword evidence="5" id="KW-1185">Reference proteome</keyword>
<gene>
    <name evidence="4" type="ORF">FIV34_09695</name>
</gene>
<dbReference type="InterPro" id="IPR000182">
    <property type="entry name" value="GNAT_dom"/>
</dbReference>
<dbReference type="SUPFAM" id="SSF55729">
    <property type="entry name" value="Acyl-CoA N-acyltransferases (Nat)"/>
    <property type="match status" value="1"/>
</dbReference>
<dbReference type="InterPro" id="IPR016181">
    <property type="entry name" value="Acyl_CoA_acyltransferase"/>
</dbReference>
<dbReference type="KEGG" id="lpy:FIV34_09695"/>
<dbReference type="AlphaFoldDB" id="A0A4Y5Z3H6"/>
<evidence type="ECO:0000313" key="4">
    <source>
        <dbReference type="EMBL" id="QDE39456.1"/>
    </source>
</evidence>
<proteinExistence type="predicted"/>
<dbReference type="EMBL" id="CP041046">
    <property type="protein sequence ID" value="QDE39456.1"/>
    <property type="molecule type" value="Genomic_DNA"/>
</dbReference>
<evidence type="ECO:0000256" key="2">
    <source>
        <dbReference type="ARBA" id="ARBA00023315"/>
    </source>
</evidence>
<dbReference type="Pfam" id="PF13508">
    <property type="entry name" value="Acetyltransf_7"/>
    <property type="match status" value="1"/>
</dbReference>
<keyword evidence="1 4" id="KW-0808">Transferase</keyword>
<dbReference type="PANTHER" id="PTHR43800:SF1">
    <property type="entry name" value="PEPTIDYL-LYSINE N-ACETYLTRANSFERASE YJAB"/>
    <property type="match status" value="1"/>
</dbReference>
<dbReference type="PANTHER" id="PTHR43800">
    <property type="entry name" value="PEPTIDYL-LYSINE N-ACETYLTRANSFERASE YJAB"/>
    <property type="match status" value="1"/>
</dbReference>
<dbReference type="OrthoDB" id="9789605at2"/>
<evidence type="ECO:0000259" key="3">
    <source>
        <dbReference type="PROSITE" id="PS51186"/>
    </source>
</evidence>
<keyword evidence="2" id="KW-0012">Acyltransferase</keyword>